<evidence type="ECO:0000313" key="5">
    <source>
        <dbReference type="Proteomes" id="UP000238563"/>
    </source>
</evidence>
<proteinExistence type="predicted"/>
<dbReference type="Pfam" id="PF03459">
    <property type="entry name" value="TOBE"/>
    <property type="match status" value="1"/>
</dbReference>
<dbReference type="OrthoDB" id="122515at2"/>
<organism evidence="4 5">
    <name type="scientific">Phyllobacterium myrsinacearum</name>
    <dbReference type="NCBI Taxonomy" id="28101"/>
    <lineage>
        <taxon>Bacteria</taxon>
        <taxon>Pseudomonadati</taxon>
        <taxon>Pseudomonadota</taxon>
        <taxon>Alphaproteobacteria</taxon>
        <taxon>Hyphomicrobiales</taxon>
        <taxon>Phyllobacteriaceae</taxon>
        <taxon>Phyllobacterium</taxon>
    </lineage>
</organism>
<dbReference type="EMBL" id="PVBT01000001">
    <property type="protein sequence ID" value="PRD58610.1"/>
    <property type="molecule type" value="Genomic_DNA"/>
</dbReference>
<dbReference type="InterPro" id="IPR008995">
    <property type="entry name" value="Mo/tungstate-bd_C_term_dom"/>
</dbReference>
<evidence type="ECO:0000256" key="1">
    <source>
        <dbReference type="ARBA" id="ARBA00022505"/>
    </source>
</evidence>
<dbReference type="AlphaFoldDB" id="A0A2S9JZ42"/>
<dbReference type="InterPro" id="IPR004606">
    <property type="entry name" value="Mop_domain"/>
</dbReference>
<dbReference type="InterPro" id="IPR005116">
    <property type="entry name" value="Transp-assoc_OB_typ1"/>
</dbReference>
<comment type="caution">
    <text evidence="4">The sequence shown here is derived from an EMBL/GenBank/DDBJ whole genome shotgun (WGS) entry which is preliminary data.</text>
</comment>
<dbReference type="PROSITE" id="PS51866">
    <property type="entry name" value="MOP"/>
    <property type="match status" value="1"/>
</dbReference>
<evidence type="ECO:0000256" key="2">
    <source>
        <dbReference type="PROSITE-ProRule" id="PRU01213"/>
    </source>
</evidence>
<protein>
    <submittedName>
        <fullName evidence="4">Transporter</fullName>
    </submittedName>
</protein>
<keyword evidence="1 2" id="KW-0500">Molybdenum</keyword>
<evidence type="ECO:0000259" key="3">
    <source>
        <dbReference type="PROSITE" id="PS51866"/>
    </source>
</evidence>
<sequence length="68" mass="7029">MKISARNRLKGTVVDVTKGATTAHVRIDVGGSVVTASITNEAVDELQLKVGDSAYAVVKASDVMVAVD</sequence>
<gene>
    <name evidence="4" type="ORF">C5750_05795</name>
</gene>
<accession>A0A2S9JZ42</accession>
<dbReference type="RefSeq" id="WP_105732836.1">
    <property type="nucleotide sequence ID" value="NZ_PVBT01000001.1"/>
</dbReference>
<dbReference type="Proteomes" id="UP000238563">
    <property type="component" value="Unassembled WGS sequence"/>
</dbReference>
<name>A0A2S9JZ42_9HYPH</name>
<reference evidence="4 5" key="1">
    <citation type="submission" date="2018-02" db="EMBL/GenBank/DDBJ databases">
        <title>The draft genome of Phyllobacterium myrsinacearum DSM5892.</title>
        <authorList>
            <person name="Li L."/>
            <person name="Liu L."/>
            <person name="Zhang X."/>
            <person name="Wang T."/>
        </authorList>
    </citation>
    <scope>NUCLEOTIDE SEQUENCE [LARGE SCALE GENOMIC DNA]</scope>
    <source>
        <strain evidence="4 5">DSM 5892</strain>
    </source>
</reference>
<dbReference type="Gene3D" id="2.40.50.100">
    <property type="match status" value="1"/>
</dbReference>
<dbReference type="GO" id="GO:0015689">
    <property type="term" value="P:molybdate ion transport"/>
    <property type="evidence" value="ECO:0007669"/>
    <property type="project" value="InterPro"/>
</dbReference>
<dbReference type="SUPFAM" id="SSF50331">
    <property type="entry name" value="MOP-like"/>
    <property type="match status" value="1"/>
</dbReference>
<dbReference type="NCBIfam" id="TIGR00638">
    <property type="entry name" value="Mop"/>
    <property type="match status" value="1"/>
</dbReference>
<feature type="domain" description="Mop" evidence="3">
    <location>
        <begin position="2"/>
        <end position="67"/>
    </location>
</feature>
<evidence type="ECO:0000313" key="4">
    <source>
        <dbReference type="EMBL" id="PRD58610.1"/>
    </source>
</evidence>
<keyword evidence="5" id="KW-1185">Reference proteome</keyword>